<name>A0ABX9QQH8_9BACT</name>
<dbReference type="InterPro" id="IPR050816">
    <property type="entry name" value="Flavin-dep_Halogenase_NPB"/>
</dbReference>
<sequence length="374" mass="40023">MSTSGPLKTDAVTRELEADVVVVGAGPAGCASAIALARSGLRVAVFGRAQPGERIGESLSPGAMALLEHLGLRERFLADGPLPCHANASAWGSAALTWHDFLRDPRGHGFHVDRARFETLLRERAAEVGARLFEGEAPRDLRCENGVWRAEASAGHPAVSARYGVDASGRAASFARRQGVQRETAWEQVALFAFARATRPIDEAFTLIEAVPEGFWYSAPVPGGRFVLSLFTEAALHHVPSARSAEGMGALLAASTHTRARLEAHGATLEGLPRFVDAGSARLATPHGPNWVAVGDAALTYDPISAHGLTLALRTGIDAASALVADARGDTSALPAYGARLTRAFDDYRREALRIYRSEQRWPDAPYWRTRHGL</sequence>
<dbReference type="InterPro" id="IPR036188">
    <property type="entry name" value="FAD/NAD-bd_sf"/>
</dbReference>
<evidence type="ECO:0000313" key="3">
    <source>
        <dbReference type="Proteomes" id="UP000278907"/>
    </source>
</evidence>
<dbReference type="EMBL" id="RAWI01000007">
    <property type="protein sequence ID" value="RKI16735.1"/>
    <property type="molecule type" value="Genomic_DNA"/>
</dbReference>
<keyword evidence="3" id="KW-1185">Reference proteome</keyword>
<dbReference type="PANTHER" id="PTHR43747:SF1">
    <property type="entry name" value="SLR1998 PROTEIN"/>
    <property type="match status" value="1"/>
</dbReference>
<evidence type="ECO:0000313" key="2">
    <source>
        <dbReference type="EMBL" id="RKI16735.1"/>
    </source>
</evidence>
<reference evidence="2 3" key="1">
    <citation type="submission" date="2018-09" db="EMBL/GenBank/DDBJ databases">
        <authorList>
            <person name="Livingstone P.G."/>
            <person name="Whitworth D.E."/>
        </authorList>
    </citation>
    <scope>NUCLEOTIDE SEQUENCE [LARGE SCALE GENOMIC DNA]</scope>
    <source>
        <strain evidence="2 3">CA031B</strain>
    </source>
</reference>
<dbReference type="Proteomes" id="UP000278907">
    <property type="component" value="Unassembled WGS sequence"/>
</dbReference>
<dbReference type="InterPro" id="IPR002938">
    <property type="entry name" value="FAD-bd"/>
</dbReference>
<protein>
    <submittedName>
        <fullName evidence="2">NAD(P)/FAD-dependent oxidoreductase</fullName>
    </submittedName>
</protein>
<organism evidence="2 3">
    <name type="scientific">Corallococcus praedator</name>
    <dbReference type="NCBI Taxonomy" id="2316724"/>
    <lineage>
        <taxon>Bacteria</taxon>
        <taxon>Pseudomonadati</taxon>
        <taxon>Myxococcota</taxon>
        <taxon>Myxococcia</taxon>
        <taxon>Myxococcales</taxon>
        <taxon>Cystobacterineae</taxon>
        <taxon>Myxococcaceae</taxon>
        <taxon>Corallococcus</taxon>
    </lineage>
</organism>
<proteinExistence type="predicted"/>
<evidence type="ECO:0000259" key="1">
    <source>
        <dbReference type="Pfam" id="PF01494"/>
    </source>
</evidence>
<dbReference type="Gene3D" id="3.50.50.60">
    <property type="entry name" value="FAD/NAD(P)-binding domain"/>
    <property type="match status" value="1"/>
</dbReference>
<feature type="domain" description="FAD-binding" evidence="1">
    <location>
        <begin position="17"/>
        <end position="334"/>
    </location>
</feature>
<dbReference type="PRINTS" id="PR00420">
    <property type="entry name" value="RNGMNOXGNASE"/>
</dbReference>
<gene>
    <name evidence="2" type="ORF">D7Y13_02005</name>
</gene>
<accession>A0ABX9QQH8</accession>
<dbReference type="SUPFAM" id="SSF51905">
    <property type="entry name" value="FAD/NAD(P)-binding domain"/>
    <property type="match status" value="1"/>
</dbReference>
<dbReference type="Gene3D" id="3.30.9.100">
    <property type="match status" value="1"/>
</dbReference>
<dbReference type="Pfam" id="PF01494">
    <property type="entry name" value="FAD_binding_3"/>
    <property type="match status" value="1"/>
</dbReference>
<comment type="caution">
    <text evidence="2">The sequence shown here is derived from an EMBL/GenBank/DDBJ whole genome shotgun (WGS) entry which is preliminary data.</text>
</comment>
<dbReference type="PANTHER" id="PTHR43747">
    <property type="entry name" value="FAD-BINDING PROTEIN"/>
    <property type="match status" value="1"/>
</dbReference>